<dbReference type="GO" id="GO:0034551">
    <property type="term" value="P:mitochondrial respiratory chain complex III assembly"/>
    <property type="evidence" value="ECO:0007669"/>
    <property type="project" value="TreeGrafter"/>
</dbReference>
<organism evidence="3 4">
    <name type="scientific">Calicophoron daubneyi</name>
    <name type="common">Rumen fluke</name>
    <name type="synonym">Paramphistomum daubneyi</name>
    <dbReference type="NCBI Taxonomy" id="300641"/>
    <lineage>
        <taxon>Eukaryota</taxon>
        <taxon>Metazoa</taxon>
        <taxon>Spiralia</taxon>
        <taxon>Lophotrochozoa</taxon>
        <taxon>Platyhelminthes</taxon>
        <taxon>Trematoda</taxon>
        <taxon>Digenea</taxon>
        <taxon>Plagiorchiida</taxon>
        <taxon>Pronocephalata</taxon>
        <taxon>Paramphistomoidea</taxon>
        <taxon>Paramphistomidae</taxon>
        <taxon>Calicophoron</taxon>
    </lineage>
</organism>
<name>A0AAV2TFD6_CALDB</name>
<dbReference type="AlphaFoldDB" id="A0AAV2TFD6"/>
<dbReference type="PANTHER" id="PTHR12184">
    <property type="entry name" value="UBIQUINOL-CYTOCHROME C REDUCTASE COMPLEX ASSEMBLY FACTOR 1 FAMILY MEMBER"/>
    <property type="match status" value="1"/>
</dbReference>
<evidence type="ECO:0000259" key="2">
    <source>
        <dbReference type="Pfam" id="PF03981"/>
    </source>
</evidence>
<gene>
    <name evidence="3" type="ORF">CDAUBV1_LOCUS9971</name>
</gene>
<dbReference type="Proteomes" id="UP001497525">
    <property type="component" value="Unassembled WGS sequence"/>
</dbReference>
<protein>
    <recommendedName>
        <fullName evidence="2">Ubiquinol-cytochrome c chaperone domain-containing protein</fullName>
    </recommendedName>
</protein>
<feature type="domain" description="Ubiquinol-cytochrome c chaperone" evidence="2">
    <location>
        <begin position="77"/>
        <end position="210"/>
    </location>
</feature>
<comment type="caution">
    <text evidence="3">The sequence shown here is derived from an EMBL/GenBank/DDBJ whole genome shotgun (WGS) entry which is preliminary data.</text>
</comment>
<evidence type="ECO:0000313" key="3">
    <source>
        <dbReference type="EMBL" id="CAL5135860.1"/>
    </source>
</evidence>
<accession>A0AAV2TFD6</accession>
<dbReference type="EMBL" id="CAXLJL010000268">
    <property type="protein sequence ID" value="CAL5135860.1"/>
    <property type="molecule type" value="Genomic_DNA"/>
</dbReference>
<dbReference type="InterPro" id="IPR021150">
    <property type="entry name" value="Ubiq_cyt_c_chap"/>
</dbReference>
<dbReference type="GO" id="GO:0005739">
    <property type="term" value="C:mitochondrion"/>
    <property type="evidence" value="ECO:0007669"/>
    <property type="project" value="TreeGrafter"/>
</dbReference>
<dbReference type="InterPro" id="IPR007129">
    <property type="entry name" value="Ubiqinol_cyt_c_chaperone_CPB3"/>
</dbReference>
<sequence length="237" mass="27151">MLLRLVTRLAGDQTFCFASRGLKQIKPNVHVPSLLERTGYSLGLGKLRYPSSRLRSAGENMFAVCAEYPVFEEFVDRLNLPDTFQSWFSITSLHVWLCLVRLRKEGTEGQLLKKTFVNIFWLDLKSRMRTFKVLKGHHRQITAFRDQFFGAMFAYDEGFLSHSDPHMVAALWRNLFLSSTCTTAGQLELALEYCRKNLKHLDAIPSQTILGYGTPTFIPLTGEKIDERVLFPAPKLL</sequence>
<evidence type="ECO:0000313" key="4">
    <source>
        <dbReference type="Proteomes" id="UP001497525"/>
    </source>
</evidence>
<proteinExistence type="inferred from homology"/>
<evidence type="ECO:0000256" key="1">
    <source>
        <dbReference type="ARBA" id="ARBA00006407"/>
    </source>
</evidence>
<dbReference type="PANTHER" id="PTHR12184:SF1">
    <property type="entry name" value="UBIQUINOL-CYTOCHROME-C REDUCTASE COMPLEX ASSEMBLY FACTOR 1"/>
    <property type="match status" value="1"/>
</dbReference>
<dbReference type="Pfam" id="PF03981">
    <property type="entry name" value="Ubiq_cyt_C_chap"/>
    <property type="match status" value="1"/>
</dbReference>
<comment type="similarity">
    <text evidence="1">Belongs to the CBP3 family.</text>
</comment>
<reference evidence="3" key="1">
    <citation type="submission" date="2024-06" db="EMBL/GenBank/DDBJ databases">
        <authorList>
            <person name="Liu X."/>
            <person name="Lenzi L."/>
            <person name="Haldenby T S."/>
            <person name="Uol C."/>
        </authorList>
    </citation>
    <scope>NUCLEOTIDE SEQUENCE</scope>
</reference>